<gene>
    <name evidence="1" type="ORF">M9H77_04013</name>
</gene>
<sequence length="177" mass="19178">MRGRRYCTITSEDRGAGPAVTNALRTLLIAGVASTGTSLAAVSSPTSYCVPASAASSQSSTGFSSAVPACFGPPIGISHQLDAFTGNMTIFLQWVQTDGYAMEEEEEDIWLVLAVAKVWSARVVAKAMPSLLYSSARARFRCCSSLQIWEELFLFLAWVLIESDGSELYHKLHYLNP</sequence>
<protein>
    <submittedName>
        <fullName evidence="1">Uncharacterized protein</fullName>
    </submittedName>
</protein>
<name>A0ACC0CD40_CATRO</name>
<comment type="caution">
    <text evidence="1">The sequence shown here is derived from an EMBL/GenBank/DDBJ whole genome shotgun (WGS) entry which is preliminary data.</text>
</comment>
<keyword evidence="2" id="KW-1185">Reference proteome</keyword>
<organism evidence="1 2">
    <name type="scientific">Catharanthus roseus</name>
    <name type="common">Madagascar periwinkle</name>
    <name type="synonym">Vinca rosea</name>
    <dbReference type="NCBI Taxonomy" id="4058"/>
    <lineage>
        <taxon>Eukaryota</taxon>
        <taxon>Viridiplantae</taxon>
        <taxon>Streptophyta</taxon>
        <taxon>Embryophyta</taxon>
        <taxon>Tracheophyta</taxon>
        <taxon>Spermatophyta</taxon>
        <taxon>Magnoliopsida</taxon>
        <taxon>eudicotyledons</taxon>
        <taxon>Gunneridae</taxon>
        <taxon>Pentapetalae</taxon>
        <taxon>asterids</taxon>
        <taxon>lamiids</taxon>
        <taxon>Gentianales</taxon>
        <taxon>Apocynaceae</taxon>
        <taxon>Rauvolfioideae</taxon>
        <taxon>Vinceae</taxon>
        <taxon>Catharanthinae</taxon>
        <taxon>Catharanthus</taxon>
    </lineage>
</organism>
<dbReference type="EMBL" id="CM044701">
    <property type="protein sequence ID" value="KAI5682785.1"/>
    <property type="molecule type" value="Genomic_DNA"/>
</dbReference>
<evidence type="ECO:0000313" key="1">
    <source>
        <dbReference type="EMBL" id="KAI5682785.1"/>
    </source>
</evidence>
<accession>A0ACC0CD40</accession>
<reference evidence="2" key="1">
    <citation type="journal article" date="2023" name="Nat. Plants">
        <title>Single-cell RNA sequencing provides a high-resolution roadmap for understanding the multicellular compartmentation of specialized metabolism.</title>
        <authorList>
            <person name="Sun S."/>
            <person name="Shen X."/>
            <person name="Li Y."/>
            <person name="Li Y."/>
            <person name="Wang S."/>
            <person name="Li R."/>
            <person name="Zhang H."/>
            <person name="Shen G."/>
            <person name="Guo B."/>
            <person name="Wei J."/>
            <person name="Xu J."/>
            <person name="St-Pierre B."/>
            <person name="Chen S."/>
            <person name="Sun C."/>
        </authorList>
    </citation>
    <scope>NUCLEOTIDE SEQUENCE [LARGE SCALE GENOMIC DNA]</scope>
</reference>
<evidence type="ECO:0000313" key="2">
    <source>
        <dbReference type="Proteomes" id="UP001060085"/>
    </source>
</evidence>
<dbReference type="Proteomes" id="UP001060085">
    <property type="component" value="Linkage Group LG01"/>
</dbReference>
<proteinExistence type="predicted"/>